<feature type="domain" description="C2H2-type" evidence="7">
    <location>
        <begin position="89"/>
        <end position="116"/>
    </location>
</feature>
<feature type="domain" description="C2H2-type" evidence="7">
    <location>
        <begin position="173"/>
        <end position="195"/>
    </location>
</feature>
<dbReference type="AlphaFoldDB" id="A0A6A5GR92"/>
<evidence type="ECO:0000256" key="4">
    <source>
        <dbReference type="ARBA" id="ARBA00022833"/>
    </source>
</evidence>
<dbReference type="Gene3D" id="3.30.160.60">
    <property type="entry name" value="Classic Zinc Finger"/>
    <property type="match status" value="4"/>
</dbReference>
<feature type="domain" description="C2H2-type" evidence="7">
    <location>
        <begin position="117"/>
        <end position="144"/>
    </location>
</feature>
<evidence type="ECO:0000256" key="2">
    <source>
        <dbReference type="ARBA" id="ARBA00022737"/>
    </source>
</evidence>
<dbReference type="PANTHER" id="PTHR23235:SF178">
    <property type="entry name" value="C2H2-TYPE DOMAIN-CONTAINING PROTEIN-RELATED"/>
    <property type="match status" value="1"/>
</dbReference>
<proteinExistence type="predicted"/>
<gene>
    <name evidence="8" type="ORF">GCK72_013646</name>
</gene>
<dbReference type="GO" id="GO:0008270">
    <property type="term" value="F:zinc ion binding"/>
    <property type="evidence" value="ECO:0007669"/>
    <property type="project" value="UniProtKB-KW"/>
</dbReference>
<dbReference type="InterPro" id="IPR013087">
    <property type="entry name" value="Znf_C2H2_type"/>
</dbReference>
<dbReference type="GO" id="GO:0000978">
    <property type="term" value="F:RNA polymerase II cis-regulatory region sequence-specific DNA binding"/>
    <property type="evidence" value="ECO:0007669"/>
    <property type="project" value="TreeGrafter"/>
</dbReference>
<feature type="domain" description="C2H2-type" evidence="7">
    <location>
        <begin position="200"/>
        <end position="227"/>
    </location>
</feature>
<dbReference type="GeneID" id="9817120"/>
<feature type="domain" description="C2H2-type" evidence="7">
    <location>
        <begin position="145"/>
        <end position="172"/>
    </location>
</feature>
<keyword evidence="3 5" id="KW-0863">Zinc-finger</keyword>
<dbReference type="GO" id="GO:0000981">
    <property type="term" value="F:DNA-binding transcription factor activity, RNA polymerase II-specific"/>
    <property type="evidence" value="ECO:0007669"/>
    <property type="project" value="TreeGrafter"/>
</dbReference>
<sequence length="507" mass="57459">MSSLYLCRDCSGAFHSLDELQRHERDEHEMIMEADPDMDDDKIGDENDEMTMIKVKIEDSDSLSDTDSSHISMNPTTPSEKSSGDKARYECEDCHEMFAVKRELATHMRIHSGEQPHSCTQCGKEFGTRQLLKKHWMWHTGERSHVCPHCNKAFFQKGHLTQHLMIHSGGRPHECPQCHKTFIFKFDLNRHMKIHQERGFSCLQCGRSFLKQVMLDEHHLKCKGKPSSPIRSLLTPTMKAGLENAFAVKQEQIVLSPETIAKMAQKLLIQQQENQRSAFKTLLVKQQENILNNNNNNETNILKNEDIKVGGFEIPAPTLPINLTCMLCKSQFNNQSSFTLHMYMQHFTNQNPHLSIDSTLLNLPHHHHSHPTISLGNEPTPLGSDSDPATDTSCASSPQKTSPLQLMESSCLEQSSVSPSSSSGASPQPTISESSTTSSCKDCTNSWQRVHDLEQQVLKKDEEFENYRQMTRQLISNVSNFLTTTATPENMFMMNAANVFTQIKNTL</sequence>
<keyword evidence="4" id="KW-0862">Zinc</keyword>
<dbReference type="PANTHER" id="PTHR23235">
    <property type="entry name" value="KRUEPPEL-LIKE TRANSCRIPTION FACTOR"/>
    <property type="match status" value="1"/>
</dbReference>
<dbReference type="FunFam" id="3.30.160.60:FF:001513">
    <property type="entry name" value="Zinc finger, C2H2 type"/>
    <property type="match status" value="1"/>
</dbReference>
<feature type="compositionally biased region" description="Low complexity" evidence="6">
    <location>
        <begin position="63"/>
        <end position="72"/>
    </location>
</feature>
<reference evidence="8 9" key="1">
    <citation type="submission" date="2019-12" db="EMBL/GenBank/DDBJ databases">
        <title>Chromosome-level assembly of the Caenorhabditis remanei genome.</title>
        <authorList>
            <person name="Teterina A.A."/>
            <person name="Willis J.H."/>
            <person name="Phillips P.C."/>
        </authorList>
    </citation>
    <scope>NUCLEOTIDE SEQUENCE [LARGE SCALE GENOMIC DNA]</scope>
    <source>
        <strain evidence="8 9">PX506</strain>
        <tissue evidence="8">Whole organism</tissue>
    </source>
</reference>
<evidence type="ECO:0000256" key="1">
    <source>
        <dbReference type="ARBA" id="ARBA00022723"/>
    </source>
</evidence>
<name>A0A6A5GR92_CAERE</name>
<dbReference type="KEGG" id="crq:GCK72_013646"/>
<dbReference type="Proteomes" id="UP000483820">
    <property type="component" value="Chromosome IV"/>
</dbReference>
<dbReference type="CTD" id="9817120"/>
<dbReference type="InterPro" id="IPR036236">
    <property type="entry name" value="Znf_C2H2_sf"/>
</dbReference>
<accession>A0A6A5GR92</accession>
<feature type="compositionally biased region" description="Polar residues" evidence="6">
    <location>
        <begin position="387"/>
        <end position="408"/>
    </location>
</feature>
<feature type="region of interest" description="Disordered" evidence="6">
    <location>
        <begin position="367"/>
        <end position="439"/>
    </location>
</feature>
<protein>
    <recommendedName>
        <fullName evidence="7">C2H2-type domain-containing protein</fullName>
    </recommendedName>
</protein>
<feature type="region of interest" description="Disordered" evidence="6">
    <location>
        <begin position="58"/>
        <end position="85"/>
    </location>
</feature>
<feature type="domain" description="C2H2-type" evidence="7">
    <location>
        <begin position="5"/>
        <end position="28"/>
    </location>
</feature>
<evidence type="ECO:0000256" key="6">
    <source>
        <dbReference type="SAM" id="MobiDB-lite"/>
    </source>
</evidence>
<dbReference type="EMBL" id="WUAV01000004">
    <property type="protein sequence ID" value="KAF1757191.1"/>
    <property type="molecule type" value="Genomic_DNA"/>
</dbReference>
<keyword evidence="1" id="KW-0479">Metal-binding</keyword>
<evidence type="ECO:0000313" key="9">
    <source>
        <dbReference type="Proteomes" id="UP000483820"/>
    </source>
</evidence>
<dbReference type="FunFam" id="3.30.160.60:FF:002535">
    <property type="entry name" value="zinc finger protein Xfin"/>
    <property type="match status" value="1"/>
</dbReference>
<evidence type="ECO:0000256" key="5">
    <source>
        <dbReference type="PROSITE-ProRule" id="PRU00042"/>
    </source>
</evidence>
<dbReference type="FunFam" id="3.30.160.60:FF:000624">
    <property type="entry name" value="zinc finger protein 697"/>
    <property type="match status" value="1"/>
</dbReference>
<dbReference type="Pfam" id="PF00096">
    <property type="entry name" value="zf-C2H2"/>
    <property type="match status" value="4"/>
</dbReference>
<dbReference type="RefSeq" id="XP_003087973.2">
    <property type="nucleotide sequence ID" value="XM_003087925.2"/>
</dbReference>
<dbReference type="SMART" id="SM00355">
    <property type="entry name" value="ZnF_C2H2"/>
    <property type="match status" value="7"/>
</dbReference>
<comment type="caution">
    <text evidence="8">The sequence shown here is derived from an EMBL/GenBank/DDBJ whole genome shotgun (WGS) entry which is preliminary data.</text>
</comment>
<dbReference type="SUPFAM" id="SSF57667">
    <property type="entry name" value="beta-beta-alpha zinc fingers"/>
    <property type="match status" value="3"/>
</dbReference>
<dbReference type="FunFam" id="3.30.160.60:FF:001273">
    <property type="entry name" value="Zinc finger protein"/>
    <property type="match status" value="1"/>
</dbReference>
<organism evidence="8 9">
    <name type="scientific">Caenorhabditis remanei</name>
    <name type="common">Caenorhabditis vulgaris</name>
    <dbReference type="NCBI Taxonomy" id="31234"/>
    <lineage>
        <taxon>Eukaryota</taxon>
        <taxon>Metazoa</taxon>
        <taxon>Ecdysozoa</taxon>
        <taxon>Nematoda</taxon>
        <taxon>Chromadorea</taxon>
        <taxon>Rhabditida</taxon>
        <taxon>Rhabditina</taxon>
        <taxon>Rhabditomorpha</taxon>
        <taxon>Rhabditoidea</taxon>
        <taxon>Rhabditidae</taxon>
        <taxon>Peloderinae</taxon>
        <taxon>Caenorhabditis</taxon>
    </lineage>
</organism>
<dbReference type="PROSITE" id="PS00028">
    <property type="entry name" value="ZINC_FINGER_C2H2_1"/>
    <property type="match status" value="6"/>
</dbReference>
<evidence type="ECO:0000256" key="3">
    <source>
        <dbReference type="ARBA" id="ARBA00022771"/>
    </source>
</evidence>
<evidence type="ECO:0000313" key="8">
    <source>
        <dbReference type="EMBL" id="KAF1757191.1"/>
    </source>
</evidence>
<evidence type="ECO:0000259" key="7">
    <source>
        <dbReference type="PROSITE" id="PS50157"/>
    </source>
</evidence>
<dbReference type="PROSITE" id="PS50157">
    <property type="entry name" value="ZINC_FINGER_C2H2_2"/>
    <property type="match status" value="6"/>
</dbReference>
<feature type="compositionally biased region" description="Low complexity" evidence="6">
    <location>
        <begin position="409"/>
        <end position="426"/>
    </location>
</feature>
<feature type="compositionally biased region" description="Polar residues" evidence="6">
    <location>
        <begin position="427"/>
        <end position="439"/>
    </location>
</feature>
<keyword evidence="2" id="KW-0677">Repeat</keyword>